<gene>
    <name evidence="1" type="ORF">AB8B28_03800</name>
</gene>
<sequence length="54" mass="6322">MQSRKSLKVSANKDIKIVVDKPVDLKKMSREEKKDVHNLVNKIIKENYAKEKNL</sequence>
<name>A0AB39V7Y9_9FUSO</name>
<proteinExistence type="predicted"/>
<dbReference type="EMBL" id="CP165647">
    <property type="protein sequence ID" value="XDU63467.1"/>
    <property type="molecule type" value="Genomic_DNA"/>
</dbReference>
<evidence type="ECO:0000313" key="1">
    <source>
        <dbReference type="EMBL" id="XDU63467.1"/>
    </source>
</evidence>
<reference evidence="1" key="1">
    <citation type="submission" date="2024-07" db="EMBL/GenBank/DDBJ databases">
        <authorList>
            <person name="Li X.-J."/>
            <person name="Wang X."/>
        </authorList>
    </citation>
    <scope>NUCLEOTIDE SEQUENCE</scope>
    <source>
        <strain evidence="1">HSP-536</strain>
    </source>
</reference>
<dbReference type="AlphaFoldDB" id="A0AB39V7Y9"/>
<organism evidence="1">
    <name type="scientific">Leptotrichia alba</name>
    <dbReference type="NCBI Taxonomy" id="3239304"/>
    <lineage>
        <taxon>Bacteria</taxon>
        <taxon>Fusobacteriati</taxon>
        <taxon>Fusobacteriota</taxon>
        <taxon>Fusobacteriia</taxon>
        <taxon>Fusobacteriales</taxon>
        <taxon>Leptotrichiaceae</taxon>
        <taxon>Leptotrichia</taxon>
    </lineage>
</organism>
<protein>
    <submittedName>
        <fullName evidence="1">Uncharacterized protein</fullName>
    </submittedName>
</protein>
<dbReference type="RefSeq" id="WP_369717577.1">
    <property type="nucleotide sequence ID" value="NZ_CP165647.1"/>
</dbReference>
<accession>A0AB39V7Y9</accession>
<dbReference type="KEGG" id="lala:AB8B28_03800"/>